<keyword evidence="1" id="KW-0694">RNA-binding</keyword>
<dbReference type="InterPro" id="IPR012677">
    <property type="entry name" value="Nucleotide-bd_a/b_plait_sf"/>
</dbReference>
<dbReference type="Gramene" id="RZC51317">
    <property type="protein sequence ID" value="RZC51317"/>
    <property type="gene ID" value="C5167_019743"/>
</dbReference>
<feature type="region of interest" description="Disordered" evidence="2">
    <location>
        <begin position="89"/>
        <end position="138"/>
    </location>
</feature>
<evidence type="ECO:0000256" key="2">
    <source>
        <dbReference type="SAM" id="MobiDB-lite"/>
    </source>
</evidence>
<dbReference type="Gene3D" id="3.30.70.330">
    <property type="match status" value="1"/>
</dbReference>
<dbReference type="EMBL" id="CM010716">
    <property type="protein sequence ID" value="RZC51317.1"/>
    <property type="molecule type" value="Genomic_DNA"/>
</dbReference>
<protein>
    <submittedName>
        <fullName evidence="3">Uncharacterized protein</fullName>
    </submittedName>
</protein>
<dbReference type="Proteomes" id="UP000316621">
    <property type="component" value="Chromosome 2"/>
</dbReference>
<feature type="compositionally biased region" description="Polar residues" evidence="2">
    <location>
        <begin position="120"/>
        <end position="132"/>
    </location>
</feature>
<evidence type="ECO:0000313" key="3">
    <source>
        <dbReference type="EMBL" id="RZC51317.1"/>
    </source>
</evidence>
<reference evidence="3 4" key="1">
    <citation type="journal article" date="2018" name="Science">
        <title>The opium poppy genome and morphinan production.</title>
        <authorList>
            <person name="Guo L."/>
            <person name="Winzer T."/>
            <person name="Yang X."/>
            <person name="Li Y."/>
            <person name="Ning Z."/>
            <person name="He Z."/>
            <person name="Teodor R."/>
            <person name="Lu Y."/>
            <person name="Bowser T.A."/>
            <person name="Graham I.A."/>
            <person name="Ye K."/>
        </authorList>
    </citation>
    <scope>NUCLEOTIDE SEQUENCE [LARGE SCALE GENOMIC DNA]</scope>
    <source>
        <strain evidence="4">cv. HN1</strain>
        <tissue evidence="3">Leaves</tissue>
    </source>
</reference>
<dbReference type="PANTHER" id="PTHR48027">
    <property type="entry name" value="HETEROGENEOUS NUCLEAR RIBONUCLEOPROTEIN 87F-RELATED"/>
    <property type="match status" value="1"/>
</dbReference>
<evidence type="ECO:0000256" key="1">
    <source>
        <dbReference type="ARBA" id="ARBA00022884"/>
    </source>
</evidence>
<dbReference type="STRING" id="3469.A0A4Y7IRJ6"/>
<sequence length="386" mass="42494">MKCSILIGPYNVQLELSRTEKLGGQGALDLSATAMKKMLVKLLLWTDLGGRQIRVSYANERPPRNFCGGGYNNGGGGYGNNVCAGYGGGGRNDEEQQSEAGPSYLNGSAPDHYPNDRDNSSMQYRSYGQNIPNPKGYSYEENASQALTMDGQDLGGRQIRVSYANERPPGNFCGGGYNNGGGGYGNNGGGGYGGGGRDDVYKCKSTKGKGILKVLSRIRNYLQLVGRKVDEIVQQHEFNYGTMIPPFQTYLGLQQIFSKLKEEQQSEAEYSKPKRVLKASASPRFIIISSRPGKCEVRRGEQEVEGEEQMAASFSVTVKFEQQCTNVCLFEINTVTFFDWWRYNRQNNGFGAAENATFLDHSKIIMQSMLYGMNQKGTRGVAIVEE</sequence>
<proteinExistence type="predicted"/>
<dbReference type="InterPro" id="IPR052462">
    <property type="entry name" value="SLIRP/GR-RBP-like"/>
</dbReference>
<dbReference type="AlphaFoldDB" id="A0A4Y7IRJ6"/>
<dbReference type="InterPro" id="IPR035979">
    <property type="entry name" value="RBD_domain_sf"/>
</dbReference>
<accession>A0A4Y7IRJ6</accession>
<name>A0A4Y7IRJ6_PAPSO</name>
<gene>
    <name evidence="3" type="ORF">C5167_019743</name>
</gene>
<dbReference type="SUPFAM" id="SSF54928">
    <property type="entry name" value="RNA-binding domain, RBD"/>
    <property type="match status" value="1"/>
</dbReference>
<dbReference type="GO" id="GO:0003723">
    <property type="term" value="F:RNA binding"/>
    <property type="evidence" value="ECO:0007669"/>
    <property type="project" value="UniProtKB-KW"/>
</dbReference>
<evidence type="ECO:0000313" key="4">
    <source>
        <dbReference type="Proteomes" id="UP000316621"/>
    </source>
</evidence>
<keyword evidence="4" id="KW-1185">Reference proteome</keyword>
<organism evidence="3 4">
    <name type="scientific">Papaver somniferum</name>
    <name type="common">Opium poppy</name>
    <dbReference type="NCBI Taxonomy" id="3469"/>
    <lineage>
        <taxon>Eukaryota</taxon>
        <taxon>Viridiplantae</taxon>
        <taxon>Streptophyta</taxon>
        <taxon>Embryophyta</taxon>
        <taxon>Tracheophyta</taxon>
        <taxon>Spermatophyta</taxon>
        <taxon>Magnoliopsida</taxon>
        <taxon>Ranunculales</taxon>
        <taxon>Papaveraceae</taxon>
        <taxon>Papaveroideae</taxon>
        <taxon>Papaver</taxon>
    </lineage>
</organism>